<dbReference type="Pfam" id="PF00226">
    <property type="entry name" value="DnaJ"/>
    <property type="match status" value="1"/>
</dbReference>
<evidence type="ECO:0000313" key="8">
    <source>
        <dbReference type="EMBL" id="ORY83048.1"/>
    </source>
</evidence>
<evidence type="ECO:0000256" key="2">
    <source>
        <dbReference type="ARBA" id="ARBA00022692"/>
    </source>
</evidence>
<dbReference type="InterPro" id="IPR001623">
    <property type="entry name" value="DnaJ_domain"/>
</dbReference>
<dbReference type="PANTHER" id="PTHR43908:SF3">
    <property type="entry name" value="AT29763P-RELATED"/>
    <property type="match status" value="1"/>
</dbReference>
<dbReference type="InterPro" id="IPR051100">
    <property type="entry name" value="DnaJ_subfamily_B/C"/>
</dbReference>
<evidence type="ECO:0000259" key="7">
    <source>
        <dbReference type="PROSITE" id="PS50076"/>
    </source>
</evidence>
<evidence type="ECO:0000256" key="1">
    <source>
        <dbReference type="ARBA" id="ARBA00004389"/>
    </source>
</evidence>
<dbReference type="EMBL" id="MCFI01000008">
    <property type="protein sequence ID" value="ORY83048.1"/>
    <property type="molecule type" value="Genomic_DNA"/>
</dbReference>
<comment type="caution">
    <text evidence="8">The sequence shown here is derived from an EMBL/GenBank/DDBJ whole genome shotgun (WGS) entry which is preliminary data.</text>
</comment>
<feature type="compositionally biased region" description="Low complexity" evidence="6">
    <location>
        <begin position="57"/>
        <end position="80"/>
    </location>
</feature>
<dbReference type="PANTHER" id="PTHR43908">
    <property type="entry name" value="AT29763P-RELATED"/>
    <property type="match status" value="1"/>
</dbReference>
<dbReference type="InterPro" id="IPR015399">
    <property type="entry name" value="DUF1977_DnaJ-like"/>
</dbReference>
<dbReference type="GeneID" id="63785764"/>
<feature type="domain" description="J" evidence="7">
    <location>
        <begin position="108"/>
        <end position="172"/>
    </location>
</feature>
<sequence>MNADEAQKCIEIATRKLQAGDKAGAHKFALKAAALHDSPQVQQLLQKIVKAPATTPSADGAAGSSRSEGGATQRTKAAASKPEEPAAREYTPDQAKVVKRIRKCQATAFYEILDIKREATEAEVKKAYRKLALQLHPDKNGAPGADEAFKMVSRAFQILSDASKRSQFDRYGADPDQRGGGAPAANSFQRANGGGGMQGGMFGEEMNADDLFNMFFGGGGGMGGGFGGSPFVSFGGPGVRVHHFGGGQARQHRGQQGEERASLAQLLPLIILFGFSLLSSLFSGGSWFGSGSTTPSYAFNNHPPYTQERLTPVHKIQFFVNPEQIASIGDPALKQFDKKVEVDYIRNLRDTCEWEYQQREQEMNNAYGFFSIDKVKYNAAKNKRMEGCEELKRYGYRL</sequence>
<keyword evidence="3" id="KW-0256">Endoplasmic reticulum</keyword>
<dbReference type="PRINTS" id="PR00625">
    <property type="entry name" value="JDOMAIN"/>
</dbReference>
<feature type="region of interest" description="Disordered" evidence="6">
    <location>
        <begin position="167"/>
        <end position="197"/>
    </location>
</feature>
<dbReference type="RefSeq" id="XP_040725629.1">
    <property type="nucleotide sequence ID" value="XM_040869165.1"/>
</dbReference>
<dbReference type="AlphaFoldDB" id="A0A1Y2FGH7"/>
<dbReference type="Proteomes" id="UP000193685">
    <property type="component" value="Unassembled WGS sequence"/>
</dbReference>
<dbReference type="Pfam" id="PF09320">
    <property type="entry name" value="DUF1977"/>
    <property type="match status" value="1"/>
</dbReference>
<comment type="subcellular location">
    <subcellularLocation>
        <location evidence="1">Endoplasmic reticulum membrane</location>
        <topology evidence="1">Single-pass membrane protein</topology>
    </subcellularLocation>
</comment>
<evidence type="ECO:0000256" key="5">
    <source>
        <dbReference type="ARBA" id="ARBA00023136"/>
    </source>
</evidence>
<dbReference type="FunFam" id="1.10.287.110:FF:000070">
    <property type="entry name" value="Endoplasmic reticulum protein, putative"/>
    <property type="match status" value="1"/>
</dbReference>
<dbReference type="OMA" id="ARSREHN"/>
<keyword evidence="2" id="KW-0812">Transmembrane</keyword>
<proteinExistence type="predicted"/>
<accession>A0A1Y2FGH7</accession>
<name>A0A1Y2FGH7_PROLT</name>
<evidence type="ECO:0000256" key="3">
    <source>
        <dbReference type="ARBA" id="ARBA00022824"/>
    </source>
</evidence>
<dbReference type="CDD" id="cd06257">
    <property type="entry name" value="DnaJ"/>
    <property type="match status" value="1"/>
</dbReference>
<protein>
    <submittedName>
        <fullName evidence="8">DnaJ domain-containing protein</fullName>
    </submittedName>
</protein>
<keyword evidence="9" id="KW-1185">Reference proteome</keyword>
<evidence type="ECO:0000256" key="4">
    <source>
        <dbReference type="ARBA" id="ARBA00022989"/>
    </source>
</evidence>
<dbReference type="SUPFAM" id="SSF46565">
    <property type="entry name" value="Chaperone J-domain"/>
    <property type="match status" value="1"/>
</dbReference>
<dbReference type="OrthoDB" id="1507364at2759"/>
<dbReference type="PROSITE" id="PS00636">
    <property type="entry name" value="DNAJ_1"/>
    <property type="match status" value="1"/>
</dbReference>
<dbReference type="SMART" id="SM00271">
    <property type="entry name" value="DnaJ"/>
    <property type="match status" value="1"/>
</dbReference>
<dbReference type="PROSITE" id="PS50076">
    <property type="entry name" value="DNAJ_2"/>
    <property type="match status" value="1"/>
</dbReference>
<feature type="region of interest" description="Disordered" evidence="6">
    <location>
        <begin position="52"/>
        <end position="93"/>
    </location>
</feature>
<dbReference type="GO" id="GO:0030544">
    <property type="term" value="F:Hsp70 protein binding"/>
    <property type="evidence" value="ECO:0007669"/>
    <property type="project" value="TreeGrafter"/>
</dbReference>
<reference evidence="8 9" key="1">
    <citation type="submission" date="2016-07" db="EMBL/GenBank/DDBJ databases">
        <title>Pervasive Adenine N6-methylation of Active Genes in Fungi.</title>
        <authorList>
            <consortium name="DOE Joint Genome Institute"/>
            <person name="Mondo S.J."/>
            <person name="Dannebaum R.O."/>
            <person name="Kuo R.C."/>
            <person name="Labutti K."/>
            <person name="Haridas S."/>
            <person name="Kuo A."/>
            <person name="Salamov A."/>
            <person name="Ahrendt S.R."/>
            <person name="Lipzen A."/>
            <person name="Sullivan W."/>
            <person name="Andreopoulos W.B."/>
            <person name="Clum A."/>
            <person name="Lindquist E."/>
            <person name="Daum C."/>
            <person name="Ramamoorthy G.K."/>
            <person name="Gryganskyi A."/>
            <person name="Culley D."/>
            <person name="Magnuson J.K."/>
            <person name="James T.Y."/>
            <person name="O'Malley M.A."/>
            <person name="Stajich J.E."/>
            <person name="Spatafora J.W."/>
            <person name="Visel A."/>
            <person name="Grigoriev I.V."/>
        </authorList>
    </citation>
    <scope>NUCLEOTIDE SEQUENCE [LARGE SCALE GENOMIC DNA]</scope>
    <source>
        <strain evidence="8 9">12-1054</strain>
    </source>
</reference>
<gene>
    <name evidence="8" type="ORF">BCR37DRAFT_378993</name>
</gene>
<evidence type="ECO:0000313" key="9">
    <source>
        <dbReference type="Proteomes" id="UP000193685"/>
    </source>
</evidence>
<dbReference type="GO" id="GO:0005789">
    <property type="term" value="C:endoplasmic reticulum membrane"/>
    <property type="evidence" value="ECO:0007669"/>
    <property type="project" value="UniProtKB-SubCell"/>
</dbReference>
<organism evidence="8 9">
    <name type="scientific">Protomyces lactucae-debilis</name>
    <dbReference type="NCBI Taxonomy" id="2754530"/>
    <lineage>
        <taxon>Eukaryota</taxon>
        <taxon>Fungi</taxon>
        <taxon>Dikarya</taxon>
        <taxon>Ascomycota</taxon>
        <taxon>Taphrinomycotina</taxon>
        <taxon>Taphrinomycetes</taxon>
        <taxon>Taphrinales</taxon>
        <taxon>Protomycetaceae</taxon>
        <taxon>Protomyces</taxon>
    </lineage>
</organism>
<dbReference type="InterPro" id="IPR036869">
    <property type="entry name" value="J_dom_sf"/>
</dbReference>
<evidence type="ECO:0000256" key="6">
    <source>
        <dbReference type="SAM" id="MobiDB-lite"/>
    </source>
</evidence>
<dbReference type="GO" id="GO:0071218">
    <property type="term" value="P:cellular response to misfolded protein"/>
    <property type="evidence" value="ECO:0007669"/>
    <property type="project" value="TreeGrafter"/>
</dbReference>
<dbReference type="InterPro" id="IPR018253">
    <property type="entry name" value="DnaJ_domain_CS"/>
</dbReference>
<keyword evidence="4" id="KW-1133">Transmembrane helix</keyword>
<feature type="compositionally biased region" description="Basic and acidic residues" evidence="6">
    <location>
        <begin position="81"/>
        <end position="91"/>
    </location>
</feature>
<feature type="compositionally biased region" description="Basic and acidic residues" evidence="6">
    <location>
        <begin position="167"/>
        <end position="177"/>
    </location>
</feature>
<dbReference type="STRING" id="56484.A0A1Y2FGH7"/>
<keyword evidence="5" id="KW-0472">Membrane</keyword>
<dbReference type="Gene3D" id="1.10.287.110">
    <property type="entry name" value="DnaJ domain"/>
    <property type="match status" value="1"/>
</dbReference>